<evidence type="ECO:0000313" key="3">
    <source>
        <dbReference type="Proteomes" id="UP000799118"/>
    </source>
</evidence>
<organism evidence="2 3">
    <name type="scientific">Gymnopus androsaceus JB14</name>
    <dbReference type="NCBI Taxonomy" id="1447944"/>
    <lineage>
        <taxon>Eukaryota</taxon>
        <taxon>Fungi</taxon>
        <taxon>Dikarya</taxon>
        <taxon>Basidiomycota</taxon>
        <taxon>Agaricomycotina</taxon>
        <taxon>Agaricomycetes</taxon>
        <taxon>Agaricomycetidae</taxon>
        <taxon>Agaricales</taxon>
        <taxon>Marasmiineae</taxon>
        <taxon>Omphalotaceae</taxon>
        <taxon>Gymnopus</taxon>
    </lineage>
</organism>
<evidence type="ECO:0000313" key="2">
    <source>
        <dbReference type="EMBL" id="KAE9393823.1"/>
    </source>
</evidence>
<dbReference type="EMBL" id="ML769563">
    <property type="protein sequence ID" value="KAE9393823.1"/>
    <property type="molecule type" value="Genomic_DNA"/>
</dbReference>
<reference evidence="2" key="1">
    <citation type="journal article" date="2019" name="Environ. Microbiol.">
        <title>Fungal ecological strategies reflected in gene transcription - a case study of two litter decomposers.</title>
        <authorList>
            <person name="Barbi F."/>
            <person name="Kohler A."/>
            <person name="Barry K."/>
            <person name="Baskaran P."/>
            <person name="Daum C."/>
            <person name="Fauchery L."/>
            <person name="Ihrmark K."/>
            <person name="Kuo A."/>
            <person name="LaButti K."/>
            <person name="Lipzen A."/>
            <person name="Morin E."/>
            <person name="Grigoriev I.V."/>
            <person name="Henrissat B."/>
            <person name="Lindahl B."/>
            <person name="Martin F."/>
        </authorList>
    </citation>
    <scope>NUCLEOTIDE SEQUENCE</scope>
    <source>
        <strain evidence="2">JB14</strain>
    </source>
</reference>
<evidence type="ECO:0000256" key="1">
    <source>
        <dbReference type="SAM" id="MobiDB-lite"/>
    </source>
</evidence>
<proteinExistence type="predicted"/>
<feature type="compositionally biased region" description="Low complexity" evidence="1">
    <location>
        <begin position="221"/>
        <end position="230"/>
    </location>
</feature>
<gene>
    <name evidence="2" type="ORF">BT96DRAFT_999103</name>
</gene>
<dbReference type="OrthoDB" id="3131885at2759"/>
<keyword evidence="3" id="KW-1185">Reference proteome</keyword>
<dbReference type="Proteomes" id="UP000799118">
    <property type="component" value="Unassembled WGS sequence"/>
</dbReference>
<feature type="region of interest" description="Disordered" evidence="1">
    <location>
        <begin position="153"/>
        <end position="230"/>
    </location>
</feature>
<sequence length="521" mass="57424">MSHAEGRQLYLAISYVQETLIRYFCPYIEMPIIKLDNDKVRTLFRQHLTRIKSSLFATMFVSSFQREVHRIADKGEIPSHILQMLTKDWLLPVDEITAILKYAGSQRIKCYEMDVPIPFDPDTCKGKILLLYAPNKTVNDFAPLVSVKASKTKETSPVVPTIPKKRKAAPSNKDQTVKPDLPKKKRTQVDSKAAREEKSSQTPKDVLAKVKANPKTKAKNKSASIASPQSSASVSVVKSVQPGCITRRKPALSSASNKVEVTESPSKMLPGKLSIKNTKKIPVINPQSCIAEFAKGLPKAKPEELSTLINPEFSLGQPSGLYLPADEPSKASCIHCLFCLPDWEITLDLENLGPFVKASGIHYNIEDLKRFTCSLPNVYGACPVCVAIGKGNECTPCLNNKGRFGGKCGPCQNGACTCSYNSELSDYHCLLNATYAAANCGPLSCQTLLDSLSCSCKHLDAARNNLCRAVKLTEQARQRIYLVCGRGEKDEPLKLNFNSVSFYATVFDWDSSLNFNSVIKD</sequence>
<feature type="compositionally biased region" description="Basic and acidic residues" evidence="1">
    <location>
        <begin position="175"/>
        <end position="199"/>
    </location>
</feature>
<dbReference type="AlphaFoldDB" id="A0A6A4H7Z9"/>
<accession>A0A6A4H7Z9</accession>
<protein>
    <submittedName>
        <fullName evidence="2">Uncharacterized protein</fullName>
    </submittedName>
</protein>
<name>A0A6A4H7Z9_9AGAR</name>